<feature type="non-terminal residue" evidence="1">
    <location>
        <position position="188"/>
    </location>
</feature>
<organism evidence="1">
    <name type="scientific">marine sediment metagenome</name>
    <dbReference type="NCBI Taxonomy" id="412755"/>
    <lineage>
        <taxon>unclassified sequences</taxon>
        <taxon>metagenomes</taxon>
        <taxon>ecological metagenomes</taxon>
    </lineage>
</organism>
<reference evidence="1" key="1">
    <citation type="journal article" date="2014" name="Front. Microbiol.">
        <title>High frequency of phylogenetically diverse reductive dehalogenase-homologous genes in deep subseafloor sedimentary metagenomes.</title>
        <authorList>
            <person name="Kawai M."/>
            <person name="Futagami T."/>
            <person name="Toyoda A."/>
            <person name="Takaki Y."/>
            <person name="Nishi S."/>
            <person name="Hori S."/>
            <person name="Arai W."/>
            <person name="Tsubouchi T."/>
            <person name="Morono Y."/>
            <person name="Uchiyama I."/>
            <person name="Ito T."/>
            <person name="Fujiyama A."/>
            <person name="Inagaki F."/>
            <person name="Takami H."/>
        </authorList>
    </citation>
    <scope>NUCLEOTIDE SEQUENCE</scope>
    <source>
        <strain evidence="1">Expedition CK06-06</strain>
    </source>
</reference>
<comment type="caution">
    <text evidence="1">The sequence shown here is derived from an EMBL/GenBank/DDBJ whole genome shotgun (WGS) entry which is preliminary data.</text>
</comment>
<proteinExistence type="predicted"/>
<accession>X1H0U2</accession>
<sequence length="188" mass="21482">MLDGPLASICKIKKAKTGRCSSWDRTGRNKDSWNIKKGKSRVLADIKGPGCITHIWMTQWYHYRECLIKITWDNAKHPSVIAPLGDFFGLGHGMVNSYDSHLFSASTSKEEANKFGRGCALNCYVPMPFRERAVVELVNESFEDHLHYFYIDYEQYPQGLPDDAGYFHAEFRRQNPFGGWGHEVGVNT</sequence>
<gene>
    <name evidence="1" type="ORF">S03H2_24489</name>
</gene>
<evidence type="ECO:0008006" key="2">
    <source>
        <dbReference type="Google" id="ProtNLM"/>
    </source>
</evidence>
<name>X1H0U2_9ZZZZ</name>
<dbReference type="EMBL" id="BARU01013616">
    <property type="protein sequence ID" value="GAH38898.1"/>
    <property type="molecule type" value="Genomic_DNA"/>
</dbReference>
<evidence type="ECO:0000313" key="1">
    <source>
        <dbReference type="EMBL" id="GAH38898.1"/>
    </source>
</evidence>
<dbReference type="Pfam" id="PF11175">
    <property type="entry name" value="DUF2961"/>
    <property type="match status" value="1"/>
</dbReference>
<dbReference type="AlphaFoldDB" id="X1H0U2"/>
<dbReference type="Gene3D" id="2.60.120.1390">
    <property type="match status" value="1"/>
</dbReference>
<protein>
    <recommendedName>
        <fullName evidence="2">DUF2961 domain-containing protein</fullName>
    </recommendedName>
</protein>
<dbReference type="InterPro" id="IPR021345">
    <property type="entry name" value="DUF2961"/>
</dbReference>